<dbReference type="InterPro" id="IPR008978">
    <property type="entry name" value="HSP20-like_chaperone"/>
</dbReference>
<feature type="compositionally biased region" description="Acidic residues" evidence="2">
    <location>
        <begin position="529"/>
        <end position="544"/>
    </location>
</feature>
<feature type="region of interest" description="Disordered" evidence="2">
    <location>
        <begin position="454"/>
        <end position="491"/>
    </location>
</feature>
<dbReference type="Pfam" id="PF04925">
    <property type="entry name" value="SHQ1"/>
    <property type="match status" value="1"/>
</dbReference>
<evidence type="ECO:0000313" key="4">
    <source>
        <dbReference type="EMBL" id="KAJ1722006.1"/>
    </source>
</evidence>
<dbReference type="Proteomes" id="UP001149813">
    <property type="component" value="Unassembled WGS sequence"/>
</dbReference>
<gene>
    <name evidence="4" type="ORF">LPJ53_003538</name>
</gene>
<dbReference type="InterPro" id="IPR048696">
    <property type="entry name" value="SHQ1-like_CS"/>
</dbReference>
<proteinExistence type="inferred from homology"/>
<feature type="compositionally biased region" description="Basic and acidic residues" evidence="2">
    <location>
        <begin position="545"/>
        <end position="561"/>
    </location>
</feature>
<feature type="region of interest" description="Disordered" evidence="2">
    <location>
        <begin position="244"/>
        <end position="268"/>
    </location>
</feature>
<protein>
    <recommendedName>
        <fullName evidence="3">CS domain-containing protein</fullName>
    </recommendedName>
</protein>
<evidence type="ECO:0000259" key="3">
    <source>
        <dbReference type="PROSITE" id="PS51203"/>
    </source>
</evidence>
<dbReference type="GO" id="GO:0051082">
    <property type="term" value="F:unfolded protein binding"/>
    <property type="evidence" value="ECO:0007669"/>
    <property type="project" value="TreeGrafter"/>
</dbReference>
<feature type="domain" description="CS" evidence="3">
    <location>
        <begin position="1"/>
        <end position="89"/>
    </location>
</feature>
<dbReference type="PROSITE" id="PS51203">
    <property type="entry name" value="CS"/>
    <property type="match status" value="1"/>
</dbReference>
<dbReference type="GO" id="GO:0005654">
    <property type="term" value="C:nucleoplasm"/>
    <property type="evidence" value="ECO:0007669"/>
    <property type="project" value="TreeGrafter"/>
</dbReference>
<dbReference type="PANTHER" id="PTHR12967:SF0">
    <property type="entry name" value="PROTEIN SHQ1 HOMOLOG"/>
    <property type="match status" value="1"/>
</dbReference>
<name>A0A9W8CRW2_9FUNG</name>
<keyword evidence="5" id="KW-1185">Reference proteome</keyword>
<feature type="region of interest" description="Disordered" evidence="2">
    <location>
        <begin position="503"/>
        <end position="561"/>
    </location>
</feature>
<dbReference type="SUPFAM" id="SSF49764">
    <property type="entry name" value="HSP20-like chaperones"/>
    <property type="match status" value="1"/>
</dbReference>
<dbReference type="GO" id="GO:0005737">
    <property type="term" value="C:cytoplasm"/>
    <property type="evidence" value="ECO:0007669"/>
    <property type="project" value="TreeGrafter"/>
</dbReference>
<dbReference type="OrthoDB" id="73639at2759"/>
<dbReference type="GO" id="GO:0000493">
    <property type="term" value="P:box H/ACA snoRNP assembly"/>
    <property type="evidence" value="ECO:0007669"/>
    <property type="project" value="InterPro"/>
</dbReference>
<dbReference type="InterPro" id="IPR007052">
    <property type="entry name" value="CS_dom"/>
</dbReference>
<dbReference type="InterPro" id="IPR007009">
    <property type="entry name" value="Shq1_C"/>
</dbReference>
<comment type="similarity">
    <text evidence="1">Belongs to the SHQ1 family.</text>
</comment>
<accession>A0A9W8CRW2</accession>
<dbReference type="AlphaFoldDB" id="A0A9W8CRW2"/>
<dbReference type="PANTHER" id="PTHR12967">
    <property type="entry name" value="PROTEIN SHQ1 HOMOLOG"/>
    <property type="match status" value="1"/>
</dbReference>
<feature type="compositionally biased region" description="Polar residues" evidence="2">
    <location>
        <begin position="248"/>
        <end position="262"/>
    </location>
</feature>
<organism evidence="4 5">
    <name type="scientific">Coemansia erecta</name>
    <dbReference type="NCBI Taxonomy" id="147472"/>
    <lineage>
        <taxon>Eukaryota</taxon>
        <taxon>Fungi</taxon>
        <taxon>Fungi incertae sedis</taxon>
        <taxon>Zoopagomycota</taxon>
        <taxon>Kickxellomycotina</taxon>
        <taxon>Kickxellomycetes</taxon>
        <taxon>Kickxellales</taxon>
        <taxon>Kickxellaceae</taxon>
        <taxon>Coemansia</taxon>
    </lineage>
</organism>
<evidence type="ECO:0000256" key="1">
    <source>
        <dbReference type="ARBA" id="ARBA00005607"/>
    </source>
</evidence>
<dbReference type="Gene3D" id="2.60.40.790">
    <property type="match status" value="1"/>
</dbReference>
<evidence type="ECO:0000256" key="2">
    <source>
        <dbReference type="SAM" id="MobiDB-lite"/>
    </source>
</evidence>
<evidence type="ECO:0000313" key="5">
    <source>
        <dbReference type="Proteomes" id="UP001149813"/>
    </source>
</evidence>
<sequence length="561" mass="63205">MITPRFSVEQDEARVYVKIHAPHVRAQTLEFDVDEDQFKFYASPYYLRLTFPGKVVEDETSSASFDAAAGDISVSLAKQVHGENFENLDLLTSLLATRREKLAETSQGEERVRRPVIEEIGAAISAEDQMAIMNDEEFDWELPQNILDAASEPLGINQTKYGFNEQYNGFLTHVHSTTNEINEVADPESVSAEERRQNRIATEDAKFDDGYYMDNYINDEDIQPLIQYKTEYYLALRKIQKDSKRADTGSQPGAENTSSSAGSDKDTVWGEFTESEQKTMLDLPRRAHMISNRQAIYLGLVDILFAYALDYRINVGEPTVESAWAIGAVSSSLSNLEQFSSLDSVIVSCFRRGLAYPLYRNWELCEKALEDVYTILKLGRRAILKCMLQVKDIFDKHDVYYIYSKIYLDDYCVWLQTAASEKAMCSLAHKIHGFEVEKDSIGWKLDRLEDLALESSESEAESEEETEAEADAVASTGISTGDGLDNIAGDNVKDTQKIETLSIGDEQQIRMPGTTPGGPLKKKLVQIIGEDDSDDDDDDDDADDERDRATEHKSTDEFYLG</sequence>
<comment type="caution">
    <text evidence="4">The sequence shown here is derived from an EMBL/GenBank/DDBJ whole genome shotgun (WGS) entry which is preliminary data.</text>
</comment>
<feature type="compositionally biased region" description="Acidic residues" evidence="2">
    <location>
        <begin position="456"/>
        <end position="470"/>
    </location>
</feature>
<dbReference type="Pfam" id="PF21413">
    <property type="entry name" value="SHQ1-like_CS"/>
    <property type="match status" value="1"/>
</dbReference>
<dbReference type="InterPro" id="IPR039742">
    <property type="entry name" value="Shq1"/>
</dbReference>
<dbReference type="EMBL" id="JANBOJ010000136">
    <property type="protein sequence ID" value="KAJ1722006.1"/>
    <property type="molecule type" value="Genomic_DNA"/>
</dbReference>
<reference evidence="4" key="1">
    <citation type="submission" date="2022-07" db="EMBL/GenBank/DDBJ databases">
        <title>Phylogenomic reconstructions and comparative analyses of Kickxellomycotina fungi.</title>
        <authorList>
            <person name="Reynolds N.K."/>
            <person name="Stajich J.E."/>
            <person name="Barry K."/>
            <person name="Grigoriev I.V."/>
            <person name="Crous P."/>
            <person name="Smith M.E."/>
        </authorList>
    </citation>
    <scope>NUCLEOTIDE SEQUENCE</scope>
    <source>
        <strain evidence="4">NBRC 32514</strain>
    </source>
</reference>